<evidence type="ECO:0000313" key="4">
    <source>
        <dbReference type="Proteomes" id="UP001596050"/>
    </source>
</evidence>
<dbReference type="InterPro" id="IPR036237">
    <property type="entry name" value="Xyl_isomerase-like_sf"/>
</dbReference>
<feature type="signal peptide" evidence="1">
    <location>
        <begin position="1"/>
        <end position="26"/>
    </location>
</feature>
<keyword evidence="1" id="KW-0732">Signal</keyword>
<dbReference type="RefSeq" id="WP_379783580.1">
    <property type="nucleotide sequence ID" value="NZ_JBHSMU010000013.1"/>
</dbReference>
<name>A0ABW0L6I6_9BURK</name>
<proteinExistence type="predicted"/>
<dbReference type="Proteomes" id="UP001596050">
    <property type="component" value="Unassembled WGS sequence"/>
</dbReference>
<reference evidence="4" key="1">
    <citation type="journal article" date="2019" name="Int. J. Syst. Evol. Microbiol.">
        <title>The Global Catalogue of Microorganisms (GCM) 10K type strain sequencing project: providing services to taxonomists for standard genome sequencing and annotation.</title>
        <authorList>
            <consortium name="The Broad Institute Genomics Platform"/>
            <consortium name="The Broad Institute Genome Sequencing Center for Infectious Disease"/>
            <person name="Wu L."/>
            <person name="Ma J."/>
        </authorList>
    </citation>
    <scope>NUCLEOTIDE SEQUENCE [LARGE SCALE GENOMIC DNA]</scope>
    <source>
        <strain evidence="4">KACC 12649</strain>
    </source>
</reference>
<evidence type="ECO:0000256" key="1">
    <source>
        <dbReference type="SAM" id="SignalP"/>
    </source>
</evidence>
<feature type="chain" id="PRO_5046635336" evidence="1">
    <location>
        <begin position="27"/>
        <end position="308"/>
    </location>
</feature>
<dbReference type="PANTHER" id="PTHR12110">
    <property type="entry name" value="HYDROXYPYRUVATE ISOMERASE"/>
    <property type="match status" value="1"/>
</dbReference>
<sequence length="308" mass="33590">MINRRQFLGVAAGQGVLGALAGPAFAQAPKALTPAYGLQLFTLFDVLDADVTGTLRQVAQIGYRDLQSSYSKQGGIYGMTPRAFAALVNELGMTWSSHHVPGGPRKVDPKAAPRLDASGKPVVYRKSLNLRDNLHEIIDYIADGGPRYLVCAGVPTDTLAEVHASIEMLNRAGEACRKAGLMLSLHNHEAEFKPLGDTTPYELLLKGTSPEHLTMELDIGWAVKAGVDPVALFKRYPGRFGLWHVKDMDAKRMLPTPLGQGMIDFRPIFAHAAIAGMRHYYVEHDFPADPMASITSSMHYLKRILGNA</sequence>
<feature type="domain" description="Xylose isomerase-like TIM barrel" evidence="2">
    <location>
        <begin position="56"/>
        <end position="302"/>
    </location>
</feature>
<organism evidence="3 4">
    <name type="scientific">Massilia niabensis</name>
    <dbReference type="NCBI Taxonomy" id="544910"/>
    <lineage>
        <taxon>Bacteria</taxon>
        <taxon>Pseudomonadati</taxon>
        <taxon>Pseudomonadota</taxon>
        <taxon>Betaproteobacteria</taxon>
        <taxon>Burkholderiales</taxon>
        <taxon>Oxalobacteraceae</taxon>
        <taxon>Telluria group</taxon>
        <taxon>Massilia</taxon>
    </lineage>
</organism>
<comment type="caution">
    <text evidence="3">The sequence shown here is derived from an EMBL/GenBank/DDBJ whole genome shotgun (WGS) entry which is preliminary data.</text>
</comment>
<dbReference type="InterPro" id="IPR006311">
    <property type="entry name" value="TAT_signal"/>
</dbReference>
<evidence type="ECO:0000259" key="2">
    <source>
        <dbReference type="Pfam" id="PF01261"/>
    </source>
</evidence>
<protein>
    <submittedName>
        <fullName evidence="3">Sugar phosphate isomerase/epimerase family protein</fullName>
    </submittedName>
</protein>
<gene>
    <name evidence="3" type="ORF">ACFPN5_12280</name>
</gene>
<dbReference type="PANTHER" id="PTHR12110:SF41">
    <property type="entry name" value="INOSOSE DEHYDRATASE"/>
    <property type="match status" value="1"/>
</dbReference>
<keyword evidence="3" id="KW-0413">Isomerase</keyword>
<keyword evidence="4" id="KW-1185">Reference proteome</keyword>
<dbReference type="InterPro" id="IPR050312">
    <property type="entry name" value="IolE/XylAMocC-like"/>
</dbReference>
<evidence type="ECO:0000313" key="3">
    <source>
        <dbReference type="EMBL" id="MFC5460583.1"/>
    </source>
</evidence>
<dbReference type="InterPro" id="IPR013022">
    <property type="entry name" value="Xyl_isomerase-like_TIM-brl"/>
</dbReference>
<dbReference type="Pfam" id="PF01261">
    <property type="entry name" value="AP_endonuc_2"/>
    <property type="match status" value="1"/>
</dbReference>
<dbReference type="SUPFAM" id="SSF51658">
    <property type="entry name" value="Xylose isomerase-like"/>
    <property type="match status" value="1"/>
</dbReference>
<dbReference type="EMBL" id="JBHSMU010000013">
    <property type="protein sequence ID" value="MFC5460583.1"/>
    <property type="molecule type" value="Genomic_DNA"/>
</dbReference>
<dbReference type="PROSITE" id="PS51318">
    <property type="entry name" value="TAT"/>
    <property type="match status" value="1"/>
</dbReference>
<accession>A0ABW0L6I6</accession>
<dbReference type="Gene3D" id="3.20.20.150">
    <property type="entry name" value="Divalent-metal-dependent TIM barrel enzymes"/>
    <property type="match status" value="1"/>
</dbReference>
<dbReference type="GO" id="GO:0016853">
    <property type="term" value="F:isomerase activity"/>
    <property type="evidence" value="ECO:0007669"/>
    <property type="project" value="UniProtKB-KW"/>
</dbReference>